<gene>
    <name evidence="1" type="ORF">E2C01_052603</name>
</gene>
<evidence type="ECO:0000313" key="1">
    <source>
        <dbReference type="EMBL" id="MPC58596.1"/>
    </source>
</evidence>
<protein>
    <submittedName>
        <fullName evidence="1">Uncharacterized protein</fullName>
    </submittedName>
</protein>
<name>A0A5B7GLY3_PORTR</name>
<reference evidence="1 2" key="1">
    <citation type="submission" date="2019-05" db="EMBL/GenBank/DDBJ databases">
        <title>Another draft genome of Portunus trituberculatus and its Hox gene families provides insights of decapod evolution.</title>
        <authorList>
            <person name="Jeong J.-H."/>
            <person name="Song I."/>
            <person name="Kim S."/>
            <person name="Choi T."/>
            <person name="Kim D."/>
            <person name="Ryu S."/>
            <person name="Kim W."/>
        </authorList>
    </citation>
    <scope>NUCLEOTIDE SEQUENCE [LARGE SCALE GENOMIC DNA]</scope>
    <source>
        <tissue evidence="1">Muscle</tissue>
    </source>
</reference>
<proteinExistence type="predicted"/>
<keyword evidence="2" id="KW-1185">Reference proteome</keyword>
<comment type="caution">
    <text evidence="1">The sequence shown here is derived from an EMBL/GenBank/DDBJ whole genome shotgun (WGS) entry which is preliminary data.</text>
</comment>
<accession>A0A5B7GLY3</accession>
<dbReference type="Proteomes" id="UP000324222">
    <property type="component" value="Unassembled WGS sequence"/>
</dbReference>
<dbReference type="AlphaFoldDB" id="A0A5B7GLY3"/>
<organism evidence="1 2">
    <name type="scientific">Portunus trituberculatus</name>
    <name type="common">Swimming crab</name>
    <name type="synonym">Neptunus trituberculatus</name>
    <dbReference type="NCBI Taxonomy" id="210409"/>
    <lineage>
        <taxon>Eukaryota</taxon>
        <taxon>Metazoa</taxon>
        <taxon>Ecdysozoa</taxon>
        <taxon>Arthropoda</taxon>
        <taxon>Crustacea</taxon>
        <taxon>Multicrustacea</taxon>
        <taxon>Malacostraca</taxon>
        <taxon>Eumalacostraca</taxon>
        <taxon>Eucarida</taxon>
        <taxon>Decapoda</taxon>
        <taxon>Pleocyemata</taxon>
        <taxon>Brachyura</taxon>
        <taxon>Eubrachyura</taxon>
        <taxon>Portunoidea</taxon>
        <taxon>Portunidae</taxon>
        <taxon>Portuninae</taxon>
        <taxon>Portunus</taxon>
    </lineage>
</organism>
<evidence type="ECO:0000313" key="2">
    <source>
        <dbReference type="Proteomes" id="UP000324222"/>
    </source>
</evidence>
<sequence length="223" mass="24661">MQHKYVPQKNSQNRKLLREALAEGNPPSHSYLKMTSRGPELRPPFQSILAWTPNHPAQDGPYWAIPPAGGSAGPLAAYYRFRQSLGRLVALLIVPFLGETQHALKLCKRNGRLSLVSGDIMGTRSAWKLFGAAEHGPAAFSKRHKPSLGKLMCLPLIPTPLLWMSLTKSVERCRTVSGTKQSSGCGSLVRRYLSLGKYEFAVKQQQRVPGRTPRGVTYNTKKG</sequence>
<dbReference type="EMBL" id="VSRR010015818">
    <property type="protein sequence ID" value="MPC58596.1"/>
    <property type="molecule type" value="Genomic_DNA"/>
</dbReference>